<comment type="caution">
    <text evidence="1">The sequence shown here is derived from an EMBL/GenBank/DDBJ whole genome shotgun (WGS) entry which is preliminary data.</text>
</comment>
<dbReference type="OrthoDB" id="6765319at2759"/>
<dbReference type="SUPFAM" id="SSF56672">
    <property type="entry name" value="DNA/RNA polymerases"/>
    <property type="match status" value="1"/>
</dbReference>
<name>A0A3M7PTW4_BRAPC</name>
<protein>
    <submittedName>
        <fullName evidence="1">Uncharacterized protein</fullName>
    </submittedName>
</protein>
<dbReference type="EMBL" id="REGN01009012">
    <property type="protein sequence ID" value="RNA02181.1"/>
    <property type="molecule type" value="Genomic_DNA"/>
</dbReference>
<gene>
    <name evidence="1" type="ORF">BpHYR1_014458</name>
</gene>
<reference evidence="1 2" key="1">
    <citation type="journal article" date="2018" name="Sci. Rep.">
        <title>Genomic signatures of local adaptation to the degree of environmental predictability in rotifers.</title>
        <authorList>
            <person name="Franch-Gras L."/>
            <person name="Hahn C."/>
            <person name="Garcia-Roger E.M."/>
            <person name="Carmona M.J."/>
            <person name="Serra M."/>
            <person name="Gomez A."/>
        </authorList>
    </citation>
    <scope>NUCLEOTIDE SEQUENCE [LARGE SCALE GENOMIC DNA]</scope>
    <source>
        <strain evidence="1">HYR1</strain>
    </source>
</reference>
<dbReference type="AlphaFoldDB" id="A0A3M7PTW4"/>
<sequence>MSSPSTVCFMKFSSYYVSPTMDRVRAICRASAPTNTKYLHSFLCSVTWSSRFMRNLCTMAEPLWTLTKSGIKWL</sequence>
<dbReference type="InterPro" id="IPR043502">
    <property type="entry name" value="DNA/RNA_pol_sf"/>
</dbReference>
<dbReference type="InterPro" id="IPR043128">
    <property type="entry name" value="Rev_trsase/Diguanyl_cyclase"/>
</dbReference>
<dbReference type="Proteomes" id="UP000276133">
    <property type="component" value="Unassembled WGS sequence"/>
</dbReference>
<proteinExistence type="predicted"/>
<evidence type="ECO:0000313" key="2">
    <source>
        <dbReference type="Proteomes" id="UP000276133"/>
    </source>
</evidence>
<evidence type="ECO:0000313" key="1">
    <source>
        <dbReference type="EMBL" id="RNA02181.1"/>
    </source>
</evidence>
<dbReference type="Gene3D" id="3.30.70.270">
    <property type="match status" value="1"/>
</dbReference>
<organism evidence="1 2">
    <name type="scientific">Brachionus plicatilis</name>
    <name type="common">Marine rotifer</name>
    <name type="synonym">Brachionus muelleri</name>
    <dbReference type="NCBI Taxonomy" id="10195"/>
    <lineage>
        <taxon>Eukaryota</taxon>
        <taxon>Metazoa</taxon>
        <taxon>Spiralia</taxon>
        <taxon>Gnathifera</taxon>
        <taxon>Rotifera</taxon>
        <taxon>Eurotatoria</taxon>
        <taxon>Monogononta</taxon>
        <taxon>Pseudotrocha</taxon>
        <taxon>Ploima</taxon>
        <taxon>Brachionidae</taxon>
        <taxon>Brachionus</taxon>
    </lineage>
</organism>
<accession>A0A3M7PTW4</accession>
<keyword evidence="2" id="KW-1185">Reference proteome</keyword>